<dbReference type="Proteomes" id="UP000007813">
    <property type="component" value="Unassembled WGS sequence"/>
</dbReference>
<accession>J2ZYP2</accession>
<comment type="caution">
    <text evidence="2">The sequence shown here is derived from an EMBL/GenBank/DDBJ whole genome shotgun (WGS) entry which is preliminary data.</text>
</comment>
<feature type="region of interest" description="Disordered" evidence="1">
    <location>
        <begin position="1"/>
        <end position="37"/>
    </location>
</feature>
<dbReference type="AlphaFoldDB" id="J2ZYP2"/>
<gene>
    <name evidence="2" type="ORF">HSB1_35550</name>
</gene>
<sequence>MRGGKTTRPAARSPDGRVESFGTDVEVTGYGDIAERT</sequence>
<dbReference type="EMBL" id="ALJD01000009">
    <property type="protein sequence ID" value="EJN58138.1"/>
    <property type="molecule type" value="Genomic_DNA"/>
</dbReference>
<proteinExistence type="predicted"/>
<evidence type="ECO:0000313" key="2">
    <source>
        <dbReference type="EMBL" id="EJN58138.1"/>
    </source>
</evidence>
<reference evidence="2 3" key="1">
    <citation type="journal article" date="2012" name="J. Bacteriol.">
        <title>Draft Genome Sequence of the Extremely Halophilic Archaeon Halogranum salarium B-1T.</title>
        <authorList>
            <person name="Kim K.K."/>
            <person name="Lee K.C."/>
            <person name="Lee J.S."/>
        </authorList>
    </citation>
    <scope>NUCLEOTIDE SEQUENCE [LARGE SCALE GENOMIC DNA]</scope>
    <source>
        <strain evidence="2 3">B-1</strain>
    </source>
</reference>
<protein>
    <submittedName>
        <fullName evidence="2">Uncharacterized protein</fullName>
    </submittedName>
</protein>
<organism evidence="2 3">
    <name type="scientific">Halogranum salarium B-1</name>
    <dbReference type="NCBI Taxonomy" id="1210908"/>
    <lineage>
        <taxon>Archaea</taxon>
        <taxon>Methanobacteriati</taxon>
        <taxon>Methanobacteriota</taxon>
        <taxon>Stenosarchaea group</taxon>
        <taxon>Halobacteria</taxon>
        <taxon>Halobacteriales</taxon>
        <taxon>Haloferacaceae</taxon>
    </lineage>
</organism>
<name>J2ZYP2_9EURY</name>
<evidence type="ECO:0000256" key="1">
    <source>
        <dbReference type="SAM" id="MobiDB-lite"/>
    </source>
</evidence>
<evidence type="ECO:0000313" key="3">
    <source>
        <dbReference type="Proteomes" id="UP000007813"/>
    </source>
</evidence>